<dbReference type="AlphaFoldDB" id="A0A167MIF9"/>
<protein>
    <submittedName>
        <fullName evidence="2">Uncharacterized protein</fullName>
    </submittedName>
</protein>
<feature type="signal peptide" evidence="1">
    <location>
        <begin position="1"/>
        <end position="20"/>
    </location>
</feature>
<reference evidence="2 3" key="1">
    <citation type="submission" date="2013-07" db="EMBL/GenBank/DDBJ databases">
        <title>Comparative Genomic and Metabolomic Analysis of Twelve Strains of Pseudoalteromonas luteoviolacea.</title>
        <authorList>
            <person name="Vynne N.G."/>
            <person name="Mansson M."/>
            <person name="Gram L."/>
        </authorList>
    </citation>
    <scope>NUCLEOTIDE SEQUENCE [LARGE SCALE GENOMIC DNA]</scope>
    <source>
        <strain evidence="2 3">CPMOR-1</strain>
    </source>
</reference>
<organism evidence="2 3">
    <name type="scientific">Pseudoalteromonas luteoviolacea CPMOR-1</name>
    <dbReference type="NCBI Taxonomy" id="1365248"/>
    <lineage>
        <taxon>Bacteria</taxon>
        <taxon>Pseudomonadati</taxon>
        <taxon>Pseudomonadota</taxon>
        <taxon>Gammaproteobacteria</taxon>
        <taxon>Alteromonadales</taxon>
        <taxon>Pseudoalteromonadaceae</taxon>
        <taxon>Pseudoalteromonas</taxon>
    </lineage>
</organism>
<keyword evidence="1" id="KW-0732">Signal</keyword>
<evidence type="ECO:0000256" key="1">
    <source>
        <dbReference type="SAM" id="SignalP"/>
    </source>
</evidence>
<name>A0A167MIF9_9GAMM</name>
<feature type="chain" id="PRO_5007890370" evidence="1">
    <location>
        <begin position="21"/>
        <end position="146"/>
    </location>
</feature>
<evidence type="ECO:0000313" key="3">
    <source>
        <dbReference type="Proteomes" id="UP000076486"/>
    </source>
</evidence>
<dbReference type="RefSeq" id="WP_063366499.1">
    <property type="nucleotide sequence ID" value="NZ_AUYC01000012.1"/>
</dbReference>
<dbReference type="EMBL" id="AUYC01000012">
    <property type="protein sequence ID" value="KZN66464.1"/>
    <property type="molecule type" value="Genomic_DNA"/>
</dbReference>
<gene>
    <name evidence="2" type="ORF">N473_08720</name>
</gene>
<sequence>MKIKITAFFFLLLQVSVAMATDYKVRGVVASMTLPPHHMCTKKQTLTANEYTTSQATSDFLIISGIHGNHEFFLKMVEGSFETSSYKYAKSIGANFVVSKPLTIKANEEVPHQYKHLLFTFGSSERIMLSPPIFFVCNEGGTKSPQ</sequence>
<dbReference type="PATRIC" id="fig|1365248.3.peg.430"/>
<comment type="caution">
    <text evidence="2">The sequence shown here is derived from an EMBL/GenBank/DDBJ whole genome shotgun (WGS) entry which is preliminary data.</text>
</comment>
<dbReference type="Proteomes" id="UP000076486">
    <property type="component" value="Unassembled WGS sequence"/>
</dbReference>
<proteinExistence type="predicted"/>
<evidence type="ECO:0000313" key="2">
    <source>
        <dbReference type="EMBL" id="KZN66464.1"/>
    </source>
</evidence>
<accession>A0A167MIF9</accession>